<keyword evidence="3" id="KW-1185">Reference proteome</keyword>
<feature type="domain" description="Transposase DDE" evidence="1">
    <location>
        <begin position="1"/>
        <end position="62"/>
    </location>
</feature>
<gene>
    <name evidence="2" type="ORF">ACFOX3_11910</name>
</gene>
<dbReference type="PANTHER" id="PTHR33408:SF2">
    <property type="entry name" value="TRANSPOSASE DDE DOMAIN-CONTAINING PROTEIN"/>
    <property type="match status" value="1"/>
</dbReference>
<dbReference type="Pfam" id="PF13751">
    <property type="entry name" value="DDE_Tnp_1_6"/>
    <property type="match status" value="1"/>
</dbReference>
<dbReference type="PANTHER" id="PTHR33408">
    <property type="entry name" value="TRANSPOSASE"/>
    <property type="match status" value="1"/>
</dbReference>
<evidence type="ECO:0000313" key="3">
    <source>
        <dbReference type="Proteomes" id="UP001595840"/>
    </source>
</evidence>
<name>A0ABV8V6D2_9GAMM</name>
<reference evidence="3" key="1">
    <citation type="journal article" date="2019" name="Int. J. Syst. Evol. Microbiol.">
        <title>The Global Catalogue of Microorganisms (GCM) 10K type strain sequencing project: providing services to taxonomists for standard genome sequencing and annotation.</title>
        <authorList>
            <consortium name="The Broad Institute Genomics Platform"/>
            <consortium name="The Broad Institute Genome Sequencing Center for Infectious Disease"/>
            <person name="Wu L."/>
            <person name="Ma J."/>
        </authorList>
    </citation>
    <scope>NUCLEOTIDE SEQUENCE [LARGE SCALE GENOMIC DNA]</scope>
    <source>
        <strain evidence="3">CECT 8570</strain>
    </source>
</reference>
<proteinExistence type="predicted"/>
<comment type="caution">
    <text evidence="2">The sequence shown here is derived from an EMBL/GenBank/DDBJ whole genome shotgun (WGS) entry which is preliminary data.</text>
</comment>
<sequence length="72" mass="8431">MKHKVDSDRGRKDYARRMWTIEPVFGNITSNKGINKLTLRGKAKLSCQWAICCMIHNIEKLWRYGDLATYAK</sequence>
<evidence type="ECO:0000313" key="2">
    <source>
        <dbReference type="EMBL" id="MFC4363011.1"/>
    </source>
</evidence>
<dbReference type="EMBL" id="JBHSCX010000015">
    <property type="protein sequence ID" value="MFC4363011.1"/>
    <property type="molecule type" value="Genomic_DNA"/>
</dbReference>
<dbReference type="Proteomes" id="UP001595840">
    <property type="component" value="Unassembled WGS sequence"/>
</dbReference>
<dbReference type="InterPro" id="IPR025668">
    <property type="entry name" value="Tnp_DDE_dom"/>
</dbReference>
<evidence type="ECO:0000259" key="1">
    <source>
        <dbReference type="Pfam" id="PF13751"/>
    </source>
</evidence>
<organism evidence="2 3">
    <name type="scientific">Simiduia curdlanivorans</name>
    <dbReference type="NCBI Taxonomy" id="1492769"/>
    <lineage>
        <taxon>Bacteria</taxon>
        <taxon>Pseudomonadati</taxon>
        <taxon>Pseudomonadota</taxon>
        <taxon>Gammaproteobacteria</taxon>
        <taxon>Cellvibrionales</taxon>
        <taxon>Cellvibrionaceae</taxon>
        <taxon>Simiduia</taxon>
    </lineage>
</organism>
<accession>A0ABV8V6D2</accession>
<dbReference type="RefSeq" id="WP_353958714.1">
    <property type="nucleotide sequence ID" value="NZ_JAUFQG010000006.1"/>
</dbReference>
<protein>
    <submittedName>
        <fullName evidence="2">Transposase</fullName>
    </submittedName>
</protein>